<name>A0A0C1Z2Q2_9BACT</name>
<dbReference type="SFLD" id="SFLDG01060">
    <property type="entry name" value="BATS_domain_containing"/>
    <property type="match status" value="1"/>
</dbReference>
<comment type="subunit">
    <text evidence="13">Homodimer.</text>
</comment>
<evidence type="ECO:0000256" key="12">
    <source>
        <dbReference type="ARBA" id="ARBA00051157"/>
    </source>
</evidence>
<feature type="binding site" evidence="13 14">
    <location>
        <position position="69"/>
    </location>
    <ligand>
        <name>[4Fe-4S] cluster</name>
        <dbReference type="ChEBI" id="CHEBI:49883"/>
        <note>4Fe-4S-S-AdoMet</note>
    </ligand>
</feature>
<keyword evidence="11 13" id="KW-0411">Iron-sulfur</keyword>
<evidence type="ECO:0000256" key="7">
    <source>
        <dbReference type="ARBA" id="ARBA00022714"/>
    </source>
</evidence>
<dbReference type="SMART" id="SM00729">
    <property type="entry name" value="Elp3"/>
    <property type="match status" value="1"/>
</dbReference>
<dbReference type="PANTHER" id="PTHR22976:SF2">
    <property type="entry name" value="BIOTIN SYNTHASE, MITOCHONDRIAL"/>
    <property type="match status" value="1"/>
</dbReference>
<dbReference type="InterPro" id="IPR013785">
    <property type="entry name" value="Aldolase_TIM"/>
</dbReference>
<dbReference type="GO" id="GO:0009102">
    <property type="term" value="P:biotin biosynthetic process"/>
    <property type="evidence" value="ECO:0007669"/>
    <property type="project" value="UniProtKB-UniRule"/>
</dbReference>
<comment type="function">
    <text evidence="13">Catalyzes the conversion of dethiobiotin (DTB) to biotin by the insertion of a sulfur atom into dethiobiotin via a radical-based mechanism.</text>
</comment>
<evidence type="ECO:0000256" key="3">
    <source>
        <dbReference type="ARBA" id="ARBA00012236"/>
    </source>
</evidence>
<evidence type="ECO:0000256" key="10">
    <source>
        <dbReference type="ARBA" id="ARBA00023004"/>
    </source>
</evidence>
<dbReference type="SFLD" id="SFLDG01278">
    <property type="entry name" value="biotin_synthase_like"/>
    <property type="match status" value="1"/>
</dbReference>
<feature type="binding site" evidence="13 14">
    <location>
        <position position="207"/>
    </location>
    <ligand>
        <name>[2Fe-2S] cluster</name>
        <dbReference type="ChEBI" id="CHEBI:190135"/>
    </ligand>
</feature>
<dbReference type="InterPro" id="IPR007197">
    <property type="entry name" value="rSAM"/>
</dbReference>
<feature type="binding site" evidence="13 14">
    <location>
        <position position="76"/>
    </location>
    <ligand>
        <name>[4Fe-4S] cluster</name>
        <dbReference type="ChEBI" id="CHEBI:49883"/>
        <note>4Fe-4S-S-AdoMet</note>
    </ligand>
</feature>
<dbReference type="InterPro" id="IPR010722">
    <property type="entry name" value="BATS_dom"/>
</dbReference>
<comment type="caution">
    <text evidence="13">Lacks conserved residue(s) required for the propagation of feature annotation.</text>
</comment>
<protein>
    <recommendedName>
        <fullName evidence="3 13">Biotin synthase</fullName>
        <ecNumber evidence="3 13">2.8.1.6</ecNumber>
    </recommendedName>
</protein>
<dbReference type="PIRSF" id="PIRSF001619">
    <property type="entry name" value="Biotin_synth"/>
    <property type="match status" value="1"/>
</dbReference>
<evidence type="ECO:0000256" key="5">
    <source>
        <dbReference type="ARBA" id="ARBA00022679"/>
    </source>
</evidence>
<evidence type="ECO:0000256" key="4">
    <source>
        <dbReference type="ARBA" id="ARBA00022485"/>
    </source>
</evidence>
<evidence type="ECO:0000256" key="9">
    <source>
        <dbReference type="ARBA" id="ARBA00022756"/>
    </source>
</evidence>
<evidence type="ECO:0000256" key="11">
    <source>
        <dbReference type="ARBA" id="ARBA00023014"/>
    </source>
</evidence>
<keyword evidence="10 13" id="KW-0408">Iron</keyword>
<keyword evidence="8 13" id="KW-0479">Metal-binding</keyword>
<feature type="domain" description="Radical SAM core" evidence="15">
    <location>
        <begin position="51"/>
        <end position="279"/>
    </location>
</feature>
<gene>
    <name evidence="13" type="primary">bioB</name>
    <name evidence="16" type="ORF">DB30_02587</name>
</gene>
<dbReference type="InterPro" id="IPR002684">
    <property type="entry name" value="Biotin_synth/BioAB"/>
</dbReference>
<sequence length="349" mass="38134">MTEPRSPAAVADEILAGNPAALDQATLAAWLGGEAEVWELMAAADRVRRDRFGNEVHLCSIVNAKQGGCTEDCGFCSQSKHFETHITPQKFLTNAQMVAASEKALSQRATALGLVTATRGMDDGDKTLDYMVEAVRAVRDAGHTEAHASLGFVDEPGLRRLQDAGLTELNHNLETGRSYFEKIVTTHTYDERIETIRTAKRLGLRTCCGGIFGMGEAPEDRAELAITLRELDVDEVPLNFLVSIEGTALAKVEPLEPMQMLRIIACFRLALPRQNIFIAAGRMHLGQLLPMMFSAGASGMMVGDFLTTPNRSVEDDLRMIEELGLTTQVCGQPRPELQPMPRRLPVLAS</sequence>
<dbReference type="SMART" id="SM00876">
    <property type="entry name" value="BATS"/>
    <property type="match status" value="1"/>
</dbReference>
<dbReference type="Pfam" id="PF04055">
    <property type="entry name" value="Radical_SAM"/>
    <property type="match status" value="1"/>
</dbReference>
<dbReference type="CDD" id="cd01335">
    <property type="entry name" value="Radical_SAM"/>
    <property type="match status" value="1"/>
</dbReference>
<keyword evidence="6 13" id="KW-0949">S-adenosyl-L-methionine</keyword>
<comment type="cofactor">
    <cofactor evidence="14">
        <name>[2Fe-2S] cluster</name>
        <dbReference type="ChEBI" id="CHEBI:190135"/>
    </cofactor>
    <text evidence="14">Binds 1 [2Fe-2S] cluster. The cluster is coordinated with 3 cysteines and 1 arginine.</text>
</comment>
<evidence type="ECO:0000313" key="17">
    <source>
        <dbReference type="Proteomes" id="UP000031599"/>
    </source>
</evidence>
<evidence type="ECO:0000256" key="1">
    <source>
        <dbReference type="ARBA" id="ARBA00004942"/>
    </source>
</evidence>
<keyword evidence="9 13" id="KW-0093">Biotin biosynthesis</keyword>
<dbReference type="GO" id="GO:0005506">
    <property type="term" value="F:iron ion binding"/>
    <property type="evidence" value="ECO:0007669"/>
    <property type="project" value="UniProtKB-UniRule"/>
</dbReference>
<evidence type="ECO:0000256" key="8">
    <source>
        <dbReference type="ARBA" id="ARBA00022723"/>
    </source>
</evidence>
<reference evidence="16 17" key="1">
    <citation type="submission" date="2014-12" db="EMBL/GenBank/DDBJ databases">
        <title>Genome assembly of Enhygromyxa salina DSM 15201.</title>
        <authorList>
            <person name="Sharma G."/>
            <person name="Subramanian S."/>
        </authorList>
    </citation>
    <scope>NUCLEOTIDE SEQUENCE [LARGE SCALE GENOMIC DNA]</scope>
    <source>
        <strain evidence="16 17">DSM 15201</strain>
    </source>
</reference>
<dbReference type="SUPFAM" id="SSF102114">
    <property type="entry name" value="Radical SAM enzymes"/>
    <property type="match status" value="1"/>
</dbReference>
<evidence type="ECO:0000256" key="14">
    <source>
        <dbReference type="PIRSR" id="PIRSR001619-1"/>
    </source>
</evidence>
<comment type="caution">
    <text evidence="16">The sequence shown here is derived from an EMBL/GenBank/DDBJ whole genome shotgun (WGS) entry which is preliminary data.</text>
</comment>
<dbReference type="SFLD" id="SFLDS00029">
    <property type="entry name" value="Radical_SAM"/>
    <property type="match status" value="1"/>
</dbReference>
<organism evidence="16 17">
    <name type="scientific">Enhygromyxa salina</name>
    <dbReference type="NCBI Taxonomy" id="215803"/>
    <lineage>
        <taxon>Bacteria</taxon>
        <taxon>Pseudomonadati</taxon>
        <taxon>Myxococcota</taxon>
        <taxon>Polyangia</taxon>
        <taxon>Nannocystales</taxon>
        <taxon>Nannocystaceae</taxon>
        <taxon>Enhygromyxa</taxon>
    </lineage>
</organism>
<dbReference type="AlphaFoldDB" id="A0A0C1Z2Q2"/>
<feature type="binding site" evidence="13 14">
    <location>
        <position position="73"/>
    </location>
    <ligand>
        <name>[4Fe-4S] cluster</name>
        <dbReference type="ChEBI" id="CHEBI:49883"/>
        <note>4Fe-4S-S-AdoMet</note>
    </ligand>
</feature>
<accession>A0A0C1Z2Q2</accession>
<comment type="pathway">
    <text evidence="1 13">Cofactor biosynthesis; biotin biosynthesis; biotin from 7,8-diaminononanoate: step 2/2.</text>
</comment>
<proteinExistence type="inferred from homology"/>
<comment type="catalytic activity">
    <reaction evidence="12 13">
        <text>(4R,5S)-dethiobiotin + (sulfur carrier)-SH + 2 reduced [2Fe-2S]-[ferredoxin] + 2 S-adenosyl-L-methionine = (sulfur carrier)-H + biotin + 2 5'-deoxyadenosine + 2 L-methionine + 2 oxidized [2Fe-2S]-[ferredoxin]</text>
        <dbReference type="Rhea" id="RHEA:22060"/>
        <dbReference type="Rhea" id="RHEA-COMP:10000"/>
        <dbReference type="Rhea" id="RHEA-COMP:10001"/>
        <dbReference type="Rhea" id="RHEA-COMP:14737"/>
        <dbReference type="Rhea" id="RHEA-COMP:14739"/>
        <dbReference type="ChEBI" id="CHEBI:17319"/>
        <dbReference type="ChEBI" id="CHEBI:29917"/>
        <dbReference type="ChEBI" id="CHEBI:33737"/>
        <dbReference type="ChEBI" id="CHEBI:33738"/>
        <dbReference type="ChEBI" id="CHEBI:57586"/>
        <dbReference type="ChEBI" id="CHEBI:57844"/>
        <dbReference type="ChEBI" id="CHEBI:59789"/>
        <dbReference type="ChEBI" id="CHEBI:64428"/>
        <dbReference type="ChEBI" id="CHEBI:149473"/>
        <dbReference type="EC" id="2.8.1.6"/>
    </reaction>
</comment>
<dbReference type="InterPro" id="IPR024177">
    <property type="entry name" value="Biotin_synthase"/>
</dbReference>
<evidence type="ECO:0000256" key="13">
    <source>
        <dbReference type="HAMAP-Rule" id="MF_01694"/>
    </source>
</evidence>
<dbReference type="GO" id="GO:0051537">
    <property type="term" value="F:2 iron, 2 sulfur cluster binding"/>
    <property type="evidence" value="ECO:0007669"/>
    <property type="project" value="UniProtKB-KW"/>
</dbReference>
<dbReference type="GO" id="GO:0051539">
    <property type="term" value="F:4 iron, 4 sulfur cluster binding"/>
    <property type="evidence" value="ECO:0007669"/>
    <property type="project" value="UniProtKB-KW"/>
</dbReference>
<dbReference type="NCBIfam" id="TIGR00433">
    <property type="entry name" value="bioB"/>
    <property type="match status" value="1"/>
</dbReference>
<evidence type="ECO:0000259" key="15">
    <source>
        <dbReference type="PROSITE" id="PS51918"/>
    </source>
</evidence>
<dbReference type="EMBL" id="JMCC02000189">
    <property type="protein sequence ID" value="KIG11729.1"/>
    <property type="molecule type" value="Genomic_DNA"/>
</dbReference>
<dbReference type="PANTHER" id="PTHR22976">
    <property type="entry name" value="BIOTIN SYNTHASE"/>
    <property type="match status" value="1"/>
</dbReference>
<dbReference type="Gene3D" id="3.20.20.70">
    <property type="entry name" value="Aldolase class I"/>
    <property type="match status" value="1"/>
</dbReference>
<comment type="cofactor">
    <cofactor evidence="13 14">
        <name>[4Fe-4S] cluster</name>
        <dbReference type="ChEBI" id="CHEBI:49883"/>
    </cofactor>
    <text evidence="13 14">Binds 1 [4Fe-4S] cluster. The cluster is coordinated with 3 cysteines and an exchangeable S-adenosyl-L-methionine.</text>
</comment>
<keyword evidence="4 13" id="KW-0004">4Fe-4S</keyword>
<evidence type="ECO:0000313" key="16">
    <source>
        <dbReference type="EMBL" id="KIG11729.1"/>
    </source>
</evidence>
<keyword evidence="5 13" id="KW-0808">Transferase</keyword>
<dbReference type="PROSITE" id="PS51918">
    <property type="entry name" value="RADICAL_SAM"/>
    <property type="match status" value="1"/>
</dbReference>
<dbReference type="Proteomes" id="UP000031599">
    <property type="component" value="Unassembled WGS sequence"/>
</dbReference>
<dbReference type="HAMAP" id="MF_01694">
    <property type="entry name" value="BioB"/>
    <property type="match status" value="1"/>
</dbReference>
<evidence type="ECO:0000256" key="2">
    <source>
        <dbReference type="ARBA" id="ARBA00010765"/>
    </source>
</evidence>
<evidence type="ECO:0000256" key="6">
    <source>
        <dbReference type="ARBA" id="ARBA00022691"/>
    </source>
</evidence>
<dbReference type="InterPro" id="IPR058240">
    <property type="entry name" value="rSAM_sf"/>
</dbReference>
<dbReference type="UniPathway" id="UPA00078">
    <property type="reaction ID" value="UER00162"/>
</dbReference>
<keyword evidence="7 13" id="KW-0001">2Fe-2S</keyword>
<comment type="similarity">
    <text evidence="2 13">Belongs to the radical SAM superfamily. Biotin synthase family.</text>
</comment>
<dbReference type="InterPro" id="IPR006638">
    <property type="entry name" value="Elp3/MiaA/NifB-like_rSAM"/>
</dbReference>
<dbReference type="RefSeq" id="WP_052559177.1">
    <property type="nucleotide sequence ID" value="NZ_JMCC02000189.1"/>
</dbReference>
<dbReference type="GO" id="GO:0004076">
    <property type="term" value="F:biotin synthase activity"/>
    <property type="evidence" value="ECO:0007669"/>
    <property type="project" value="UniProtKB-UniRule"/>
</dbReference>
<comment type="cofactor">
    <cofactor evidence="13">
        <name>[2Fe-2S] cluster</name>
        <dbReference type="ChEBI" id="CHEBI:190135"/>
    </cofactor>
    <text evidence="13">Binds 1 [2Fe-2S] cluster. The cluster is coordinated with 3 cysteines and 1 arginine.</text>
</comment>
<dbReference type="EC" id="2.8.1.6" evidence="3 13"/>
<dbReference type="Pfam" id="PF06968">
    <property type="entry name" value="BATS"/>
    <property type="match status" value="1"/>
</dbReference>